<dbReference type="PATRIC" id="fig|1046627.3.peg.747"/>
<dbReference type="PROSITE" id="PS50206">
    <property type="entry name" value="RHODANESE_3"/>
    <property type="match status" value="1"/>
</dbReference>
<evidence type="ECO:0000256" key="1">
    <source>
        <dbReference type="ARBA" id="ARBA00009919"/>
    </source>
</evidence>
<dbReference type="SMART" id="SM00450">
    <property type="entry name" value="RHOD"/>
    <property type="match status" value="1"/>
</dbReference>
<comment type="function">
    <text evidence="6">Catalyzes the adenylation by ATP of the carboxyl group of the C-terminal glycine of sulfur carrier protein MoaD.</text>
</comment>
<dbReference type="InterPro" id="IPR035985">
    <property type="entry name" value="Ubiquitin-activating_enz"/>
</dbReference>
<dbReference type="Proteomes" id="UP000003730">
    <property type="component" value="Unassembled WGS sequence"/>
</dbReference>
<evidence type="ECO:0000256" key="10">
    <source>
        <dbReference type="ARBA" id="ARBA00075110"/>
    </source>
</evidence>
<accession>G2EB32</accession>
<dbReference type="AlphaFoldDB" id="G2EB32"/>
<comment type="catalytic activity">
    <reaction evidence="5">
        <text>[molybdopterin-synthase sulfur-carrier protein]-C-terminal Gly-Gly + ATP + H(+) = [molybdopterin-synthase sulfur-carrier protein]-C-terminal Gly-Gly-AMP + diphosphate</text>
        <dbReference type="Rhea" id="RHEA:43616"/>
        <dbReference type="Rhea" id="RHEA-COMP:12159"/>
        <dbReference type="Rhea" id="RHEA-COMP:12202"/>
        <dbReference type="ChEBI" id="CHEBI:15378"/>
        <dbReference type="ChEBI" id="CHEBI:30616"/>
        <dbReference type="ChEBI" id="CHEBI:33019"/>
        <dbReference type="ChEBI" id="CHEBI:90618"/>
        <dbReference type="ChEBI" id="CHEBI:90778"/>
        <dbReference type="EC" id="2.7.7.80"/>
    </reaction>
</comment>
<evidence type="ECO:0000256" key="3">
    <source>
        <dbReference type="ARBA" id="ARBA00022741"/>
    </source>
</evidence>
<comment type="subunit">
    <text evidence="7">Homodimer. Forms a stable heterotetrameric complex of 2 MoeB and 2 MoaD during adenylation of MoaD.</text>
</comment>
<evidence type="ECO:0000256" key="9">
    <source>
        <dbReference type="ARBA" id="ARBA00073635"/>
    </source>
</evidence>
<dbReference type="GO" id="GO:0005829">
    <property type="term" value="C:cytosol"/>
    <property type="evidence" value="ECO:0007669"/>
    <property type="project" value="TreeGrafter"/>
</dbReference>
<comment type="similarity">
    <text evidence="1">Belongs to the HesA/MoeB/ThiF family.</text>
</comment>
<dbReference type="Pfam" id="PF00581">
    <property type="entry name" value="Rhodanese"/>
    <property type="match status" value="1"/>
</dbReference>
<reference evidence="14 15" key="1">
    <citation type="journal article" date="2008" name="Int. J. Syst. Evol. Microbiol.">
        <title>Bizionia argentinensis sp. nov., isolated from surface marine water in Antarctica.</title>
        <authorList>
            <person name="Bercovich A."/>
            <person name="Vazquez S.C."/>
            <person name="Yankilevich P."/>
            <person name="Coria S.H."/>
            <person name="Foti M."/>
            <person name="Hernandez E."/>
            <person name="Vidal A."/>
            <person name="Ruberto L."/>
            <person name="Melo C."/>
            <person name="Marenssi S."/>
            <person name="Criscuolo M."/>
            <person name="Memoli M."/>
            <person name="Arguelles M."/>
            <person name="Mac Cormack W.P."/>
        </authorList>
    </citation>
    <scope>NUCLEOTIDE SEQUENCE [LARGE SCALE GENOMIC DNA]</scope>
    <source>
        <strain evidence="14 15">JUB59</strain>
    </source>
</reference>
<dbReference type="PANTHER" id="PTHR10953">
    <property type="entry name" value="UBIQUITIN-ACTIVATING ENZYME E1"/>
    <property type="match status" value="1"/>
</dbReference>
<evidence type="ECO:0000256" key="11">
    <source>
        <dbReference type="ARBA" id="ARBA00075328"/>
    </source>
</evidence>
<evidence type="ECO:0000313" key="14">
    <source>
        <dbReference type="EMBL" id="EGV44372.1"/>
    </source>
</evidence>
<dbReference type="GO" id="GO:0004792">
    <property type="term" value="F:thiosulfate-cyanide sulfurtransferase activity"/>
    <property type="evidence" value="ECO:0007669"/>
    <property type="project" value="TreeGrafter"/>
</dbReference>
<comment type="caution">
    <text evidence="14">The sequence shown here is derived from an EMBL/GenBank/DDBJ whole genome shotgun (WGS) entry which is preliminary data.</text>
</comment>
<gene>
    <name evidence="14" type="ORF">BZARG_715</name>
</gene>
<organism evidence="14 15">
    <name type="scientific">Bizionia argentinensis JUB59</name>
    <dbReference type="NCBI Taxonomy" id="1046627"/>
    <lineage>
        <taxon>Bacteria</taxon>
        <taxon>Pseudomonadati</taxon>
        <taxon>Bacteroidota</taxon>
        <taxon>Flavobacteriia</taxon>
        <taxon>Flavobacteriales</taxon>
        <taxon>Flavobacteriaceae</taxon>
        <taxon>Bizionia</taxon>
    </lineage>
</organism>
<evidence type="ECO:0000256" key="7">
    <source>
        <dbReference type="ARBA" id="ARBA00063809"/>
    </source>
</evidence>
<dbReference type="OrthoDB" id="9804286at2"/>
<dbReference type="EMBL" id="AFXZ01000009">
    <property type="protein sequence ID" value="EGV44372.1"/>
    <property type="molecule type" value="Genomic_DNA"/>
</dbReference>
<dbReference type="InterPro" id="IPR000594">
    <property type="entry name" value="ThiF_NAD_FAD-bd"/>
</dbReference>
<evidence type="ECO:0000256" key="8">
    <source>
        <dbReference type="ARBA" id="ARBA00066884"/>
    </source>
</evidence>
<evidence type="ECO:0000256" key="6">
    <source>
        <dbReference type="ARBA" id="ARBA00055169"/>
    </source>
</evidence>
<evidence type="ECO:0000256" key="4">
    <source>
        <dbReference type="ARBA" id="ARBA00022840"/>
    </source>
</evidence>
<keyword evidence="2" id="KW-0808">Transferase</keyword>
<evidence type="ECO:0000259" key="13">
    <source>
        <dbReference type="PROSITE" id="PS50206"/>
    </source>
</evidence>
<dbReference type="eggNOG" id="COG0476">
    <property type="taxonomic scope" value="Bacteria"/>
</dbReference>
<dbReference type="CDD" id="cd00757">
    <property type="entry name" value="ThiF_MoeB_HesA_family"/>
    <property type="match status" value="1"/>
</dbReference>
<proteinExistence type="inferred from homology"/>
<dbReference type="CDD" id="cd00158">
    <property type="entry name" value="RHOD"/>
    <property type="match status" value="1"/>
</dbReference>
<sequence length="359" mass="39758">MSLSSEEKTQYSRHLLLYEIGEVGQLKLKQSKVLVIGAGGLGCPVLQYLTAAGIGTIGVIDHDVVEQSNLQRQILFTIADIGLSKAECAVKRLRLLNPFINFTSYSKKLSIDNAIKLFENYDIIVDGTDNFPTRYLINDAAVITNKPIVFGSILKFEGQVSVLNFKNGPTYRCLFPVSPKPNEVPNCTDIGVLGILPGIIGSLQANEVLKIVLGLGMVLSGKLLTFNALSMKQQVFSFEKNPSMVINALEENYQAFCGIPNAIQEISYQEYIEQSSNFNVLDVRNQIERNEFHISSIHIPLDELSQRLHEIPDNKSLLVFCKSGLRSKLAVNKLLNEGFKNKVMGLKGGLSSDLYQNNK</sequence>
<dbReference type="EC" id="2.7.7.80" evidence="8"/>
<dbReference type="Gene3D" id="3.40.50.720">
    <property type="entry name" value="NAD(P)-binding Rossmann-like Domain"/>
    <property type="match status" value="1"/>
</dbReference>
<feature type="domain" description="Rhodanese" evidence="13">
    <location>
        <begin position="274"/>
        <end position="358"/>
    </location>
</feature>
<dbReference type="InterPro" id="IPR036873">
    <property type="entry name" value="Rhodanese-like_dom_sf"/>
</dbReference>
<dbReference type="SUPFAM" id="SSF69572">
    <property type="entry name" value="Activating enzymes of the ubiquitin-like proteins"/>
    <property type="match status" value="1"/>
</dbReference>
<dbReference type="GO" id="GO:0005524">
    <property type="term" value="F:ATP binding"/>
    <property type="evidence" value="ECO:0007669"/>
    <property type="project" value="UniProtKB-KW"/>
</dbReference>
<evidence type="ECO:0000256" key="2">
    <source>
        <dbReference type="ARBA" id="ARBA00022679"/>
    </source>
</evidence>
<dbReference type="GO" id="GO:0008146">
    <property type="term" value="F:sulfotransferase activity"/>
    <property type="evidence" value="ECO:0007669"/>
    <property type="project" value="TreeGrafter"/>
</dbReference>
<dbReference type="FunFam" id="3.40.50.720:FF:000033">
    <property type="entry name" value="Adenylyltransferase and sulfurtransferase MOCS3"/>
    <property type="match status" value="1"/>
</dbReference>
<dbReference type="GO" id="GO:0008641">
    <property type="term" value="F:ubiquitin-like modifier activating enzyme activity"/>
    <property type="evidence" value="ECO:0007669"/>
    <property type="project" value="InterPro"/>
</dbReference>
<dbReference type="RefSeq" id="WP_008635548.1">
    <property type="nucleotide sequence ID" value="NZ_AFXZ01000009.1"/>
</dbReference>
<keyword evidence="3" id="KW-0547">Nucleotide-binding</keyword>
<protein>
    <recommendedName>
        <fullName evidence="9">Molybdopterin-synthase adenylyltransferase</fullName>
        <ecNumber evidence="8">2.7.7.80</ecNumber>
    </recommendedName>
    <alternativeName>
        <fullName evidence="12">MoaD protein adenylase</fullName>
    </alternativeName>
    <alternativeName>
        <fullName evidence="10">Molybdopterin-converting factor subunit 1 adenylase</fullName>
    </alternativeName>
    <alternativeName>
        <fullName evidence="11">Sulfur carrier protein MoaD adenylyltransferase</fullName>
    </alternativeName>
</protein>
<dbReference type="Gene3D" id="3.40.250.10">
    <property type="entry name" value="Rhodanese-like domain"/>
    <property type="match status" value="1"/>
</dbReference>
<evidence type="ECO:0000256" key="5">
    <source>
        <dbReference type="ARBA" id="ARBA00052218"/>
    </source>
</evidence>
<dbReference type="InterPro" id="IPR045886">
    <property type="entry name" value="ThiF/MoeB/HesA"/>
</dbReference>
<dbReference type="Pfam" id="PF00899">
    <property type="entry name" value="ThiF"/>
    <property type="match status" value="1"/>
</dbReference>
<dbReference type="GO" id="GO:0061605">
    <property type="term" value="F:molybdopterin-synthase adenylyltransferase activity"/>
    <property type="evidence" value="ECO:0007669"/>
    <property type="project" value="UniProtKB-EC"/>
</dbReference>
<keyword evidence="4" id="KW-0067">ATP-binding</keyword>
<dbReference type="STRING" id="1046627.BZARG_715"/>
<dbReference type="InterPro" id="IPR001763">
    <property type="entry name" value="Rhodanese-like_dom"/>
</dbReference>
<evidence type="ECO:0000256" key="12">
    <source>
        <dbReference type="ARBA" id="ARBA00078531"/>
    </source>
</evidence>
<dbReference type="PANTHER" id="PTHR10953:SF102">
    <property type="entry name" value="ADENYLYLTRANSFERASE AND SULFURTRANSFERASE MOCS3"/>
    <property type="match status" value="1"/>
</dbReference>
<name>G2EB32_9FLAO</name>
<keyword evidence="15" id="KW-1185">Reference proteome</keyword>
<evidence type="ECO:0000313" key="15">
    <source>
        <dbReference type="Proteomes" id="UP000003730"/>
    </source>
</evidence>